<dbReference type="Gene3D" id="1.10.3700.10">
    <property type="entry name" value="AGR C 984p-like"/>
    <property type="match status" value="2"/>
</dbReference>
<dbReference type="AlphaFoldDB" id="A0A1P8UTK5"/>
<dbReference type="Pfam" id="PF06748">
    <property type="entry name" value="DUF1217"/>
    <property type="match status" value="1"/>
</dbReference>
<dbReference type="InterPro" id="IPR010626">
    <property type="entry name" value="DUF1217"/>
</dbReference>
<gene>
    <name evidence="1" type="ORF">Ga0080574_TMP2332</name>
</gene>
<evidence type="ECO:0000313" key="2">
    <source>
        <dbReference type="Proteomes" id="UP000187059"/>
    </source>
</evidence>
<name>A0A1P8UTK5_9RHOB</name>
<keyword evidence="2" id="KW-1185">Reference proteome</keyword>
<accession>A0A1P8UTK5</accession>
<dbReference type="OrthoDB" id="7824597at2"/>
<protein>
    <submittedName>
        <fullName evidence="1">Putative DUF1217 protein</fullName>
    </submittedName>
</protein>
<dbReference type="EMBL" id="CP015093">
    <property type="protein sequence ID" value="APZ52666.1"/>
    <property type="molecule type" value="Genomic_DNA"/>
</dbReference>
<sequence length="398" mass="44651">MIAGNGLVGWQMLQSTLDTQRKAFVSSAEISRESAYFRETIGSVASAEELVDDRRLLSVALSAFGMDDEIDSKYLIRRIIEEGIEDDDALANKLSDSRYSALAEAFDFEVVTTYKTQQEGFADPILAAYEEKQRADLAATLEAPEYVNDPEYAALFEAQVEENLEISRAYFEEKIPDITSAEDLLADPELMQVVLTAFDIQDRRNSHTVLRRVLEEGTSGPSALANVLGDENLMALAEAFGFDQVESKTVLQTEAFTENIVEQYRWQRFEDAVGEVDEAIGRALQFQRSVPELSANDISDNAKWYNVLGSRMMREVFETALNLPDGFSQIDLDKQVEMLTEKAESRFGIQSFSDLQDEAVLNKVIHGYLLQEQIAQTSGFGSQQIALTLLSTIRYNRE</sequence>
<dbReference type="STRING" id="1250539.Ga0080574_TMP2332"/>
<dbReference type="Proteomes" id="UP000187059">
    <property type="component" value="Chromosome"/>
</dbReference>
<organism evidence="1 2">
    <name type="scientific">Salipiger abyssi</name>
    <dbReference type="NCBI Taxonomy" id="1250539"/>
    <lineage>
        <taxon>Bacteria</taxon>
        <taxon>Pseudomonadati</taxon>
        <taxon>Pseudomonadota</taxon>
        <taxon>Alphaproteobacteria</taxon>
        <taxon>Rhodobacterales</taxon>
        <taxon>Roseobacteraceae</taxon>
        <taxon>Salipiger</taxon>
    </lineage>
</organism>
<reference evidence="1 2" key="1">
    <citation type="submission" date="2016-04" db="EMBL/GenBank/DDBJ databases">
        <title>Deep-sea bacteria in the southern Pacific.</title>
        <authorList>
            <person name="Tang K."/>
        </authorList>
    </citation>
    <scope>NUCLEOTIDE SEQUENCE [LARGE SCALE GENOMIC DNA]</scope>
    <source>
        <strain evidence="1 2">JLT2014</strain>
    </source>
</reference>
<dbReference type="KEGG" id="paby:Ga0080574_TMP2332"/>
<proteinExistence type="predicted"/>
<dbReference type="SUPFAM" id="SSF158837">
    <property type="entry name" value="AGR C 984p-like"/>
    <property type="match status" value="2"/>
</dbReference>
<dbReference type="InterPro" id="IPR023157">
    <property type="entry name" value="AGR-C-984p-like_sf"/>
</dbReference>
<evidence type="ECO:0000313" key="1">
    <source>
        <dbReference type="EMBL" id="APZ52666.1"/>
    </source>
</evidence>